<keyword evidence="2" id="KW-0808">Transferase</keyword>
<dbReference type="EMBL" id="JAEUAK010000003">
    <property type="protein sequence ID" value="MBW9052310.1"/>
    <property type="molecule type" value="Genomic_DNA"/>
</dbReference>
<reference evidence="2 3" key="1">
    <citation type="journal article" date="2021" name="MBio">
        <title>Poor Competitiveness of Bradyrhizobium in Pigeon Pea Root Colonization in Indian Soils.</title>
        <authorList>
            <person name="Chalasani D."/>
            <person name="Basu A."/>
            <person name="Pullabhotla S.V.S.R.N."/>
            <person name="Jorrin B."/>
            <person name="Neal A.L."/>
            <person name="Poole P.S."/>
            <person name="Podile A.R."/>
            <person name="Tkacz A."/>
        </authorList>
    </citation>
    <scope>NUCLEOTIDE SEQUENCE [LARGE SCALE GENOMIC DNA]</scope>
    <source>
        <strain evidence="2 3">HU56</strain>
    </source>
</reference>
<evidence type="ECO:0000259" key="1">
    <source>
        <dbReference type="Pfam" id="PF00156"/>
    </source>
</evidence>
<keyword evidence="2" id="KW-0328">Glycosyltransferase</keyword>
<dbReference type="InterPro" id="IPR029057">
    <property type="entry name" value="PRTase-like"/>
</dbReference>
<organism evidence="2 3">
    <name type="scientific">Rhizobium mesosinicum</name>
    <dbReference type="NCBI Taxonomy" id="335017"/>
    <lineage>
        <taxon>Bacteria</taxon>
        <taxon>Pseudomonadati</taxon>
        <taxon>Pseudomonadota</taxon>
        <taxon>Alphaproteobacteria</taxon>
        <taxon>Hyphomicrobiales</taxon>
        <taxon>Rhizobiaceae</taxon>
        <taxon>Rhizobium/Agrobacterium group</taxon>
        <taxon>Rhizobium</taxon>
    </lineage>
</organism>
<proteinExistence type="predicted"/>
<dbReference type="CDD" id="cd06223">
    <property type="entry name" value="PRTases_typeI"/>
    <property type="match status" value="1"/>
</dbReference>
<protein>
    <submittedName>
        <fullName evidence="2">Phosphoribosyltransferase</fullName>
    </submittedName>
</protein>
<keyword evidence="3" id="KW-1185">Reference proteome</keyword>
<evidence type="ECO:0000313" key="3">
    <source>
        <dbReference type="Proteomes" id="UP000717752"/>
    </source>
</evidence>
<name>A0ABS7GQT5_9HYPH</name>
<dbReference type="SUPFAM" id="SSF53271">
    <property type="entry name" value="PRTase-like"/>
    <property type="match status" value="1"/>
</dbReference>
<dbReference type="InterPro" id="IPR000836">
    <property type="entry name" value="PRTase_dom"/>
</dbReference>
<feature type="domain" description="Phosphoribosyltransferase" evidence="1">
    <location>
        <begin position="9"/>
        <end position="177"/>
    </location>
</feature>
<evidence type="ECO:0000313" key="2">
    <source>
        <dbReference type="EMBL" id="MBW9052310.1"/>
    </source>
</evidence>
<dbReference type="Gene3D" id="3.30.1310.20">
    <property type="entry name" value="PRTase-like"/>
    <property type="match status" value="1"/>
</dbReference>
<comment type="caution">
    <text evidence="2">The sequence shown here is derived from an EMBL/GenBank/DDBJ whole genome shotgun (WGS) entry which is preliminary data.</text>
</comment>
<gene>
    <name evidence="2" type="ORF">JNB85_07760</name>
</gene>
<dbReference type="Pfam" id="PF00156">
    <property type="entry name" value="Pribosyltran"/>
    <property type="match status" value="1"/>
</dbReference>
<dbReference type="Gene3D" id="3.40.50.2020">
    <property type="match status" value="1"/>
</dbReference>
<sequence length="215" mass="23955">MFFNDRIDAGRKLAQALEKYKNDHVVVLALPRGGVPVAVEIARHLNAPLDLLLVRKIGLPMYPELAMGAIVDGSEAIVVRNEHVLRLADVPESSFENAQRREWEEIERRRRRYLGASPRQEVFGRIVIIVDDGIATGATMTAAIRALRQRKPSKIVVAVPVAPLEELAQLNQVADEIVCLYTPAFFEAIGAHYRDFRQLSDDDVVALIKSVPAMP</sequence>
<dbReference type="GO" id="GO:0016757">
    <property type="term" value="F:glycosyltransferase activity"/>
    <property type="evidence" value="ECO:0007669"/>
    <property type="project" value="UniProtKB-KW"/>
</dbReference>
<dbReference type="Proteomes" id="UP000717752">
    <property type="component" value="Unassembled WGS sequence"/>
</dbReference>
<accession>A0ABS7GQT5</accession>